<dbReference type="Proteomes" id="UP001356428">
    <property type="component" value="Chromosome"/>
</dbReference>
<proteinExistence type="predicted"/>
<dbReference type="Pfam" id="PF20062">
    <property type="entry name" value="DUF6461"/>
    <property type="match status" value="1"/>
</dbReference>
<accession>A0ABZ1F0X4</accession>
<dbReference type="RefSeq" id="WP_326703894.1">
    <property type="nucleotide sequence ID" value="NZ_CP109083.1"/>
</dbReference>
<evidence type="ECO:0000313" key="2">
    <source>
        <dbReference type="Proteomes" id="UP001356428"/>
    </source>
</evidence>
<dbReference type="InterPro" id="IPR045592">
    <property type="entry name" value="DUF6461"/>
</dbReference>
<reference evidence="1 2" key="1">
    <citation type="submission" date="2022-10" db="EMBL/GenBank/DDBJ databases">
        <title>The complete genomes of actinobacterial strains from the NBC collection.</title>
        <authorList>
            <person name="Joergensen T.S."/>
            <person name="Alvarez Arevalo M."/>
            <person name="Sterndorff E.B."/>
            <person name="Faurdal D."/>
            <person name="Vuksanovic O."/>
            <person name="Mourched A.-S."/>
            <person name="Charusanti P."/>
            <person name="Shaw S."/>
            <person name="Blin K."/>
            <person name="Weber T."/>
        </authorList>
    </citation>
    <scope>NUCLEOTIDE SEQUENCE [LARGE SCALE GENOMIC DNA]</scope>
    <source>
        <strain evidence="1 2">NBC 01792</strain>
    </source>
</reference>
<evidence type="ECO:0000313" key="1">
    <source>
        <dbReference type="EMBL" id="WSB09929.1"/>
    </source>
</evidence>
<protein>
    <submittedName>
        <fullName evidence="1">DUF6461 domain-containing protein</fullName>
    </submittedName>
</protein>
<sequence>MTGTHAERGLEMFRVGDFPLYTLTFVRGTSPAELLSRMGVDPESLALRDGMDLADDFGDDLYDDEEPVVTTGVDGSWTWAWEQGGVHGLDQRILSAVSRGTEAVALHHNEKPMYWFTYAVDGEVVVDFHTLQAIEPTGQDPTRLDDHMRPLGLVPGAWAPLHGVLSLVENAFGIRLTEPAEVDDSRLSGRLGPLPE</sequence>
<keyword evidence="2" id="KW-1185">Reference proteome</keyword>
<dbReference type="EMBL" id="CP109083">
    <property type="protein sequence ID" value="WSB09929.1"/>
    <property type="molecule type" value="Genomic_DNA"/>
</dbReference>
<gene>
    <name evidence="1" type="ORF">OG849_23170</name>
</gene>
<name>A0ABZ1F0X4_9ACTN</name>
<organism evidence="1 2">
    <name type="scientific">Streptomyces cyaneofuscatus</name>
    <dbReference type="NCBI Taxonomy" id="66883"/>
    <lineage>
        <taxon>Bacteria</taxon>
        <taxon>Bacillati</taxon>
        <taxon>Actinomycetota</taxon>
        <taxon>Actinomycetes</taxon>
        <taxon>Kitasatosporales</taxon>
        <taxon>Streptomycetaceae</taxon>
        <taxon>Streptomyces</taxon>
    </lineage>
</organism>